<dbReference type="PANTHER" id="PTHR10353">
    <property type="entry name" value="GLYCOSYL HYDROLASE"/>
    <property type="match status" value="1"/>
</dbReference>
<dbReference type="PRINTS" id="PR00131">
    <property type="entry name" value="GLHYDRLASE1"/>
</dbReference>
<dbReference type="GO" id="GO:0008422">
    <property type="term" value="F:beta-glucosidase activity"/>
    <property type="evidence" value="ECO:0007669"/>
    <property type="project" value="UniProtKB-EC"/>
</dbReference>
<name>A0A2T1EA04_9CYAN</name>
<feature type="binding site" evidence="10">
    <location>
        <position position="166"/>
    </location>
    <ligand>
        <name>substrate</name>
    </ligand>
</feature>
<feature type="binding site" evidence="10">
    <location>
        <position position="20"/>
    </location>
    <ligand>
        <name>substrate</name>
    </ligand>
</feature>
<dbReference type="NCBIfam" id="TIGR03356">
    <property type="entry name" value="BGL"/>
    <property type="match status" value="1"/>
</dbReference>
<dbReference type="FunFam" id="3.20.20.80:FF:000004">
    <property type="entry name" value="Beta-glucosidase 6-phospho-beta-glucosidase"/>
    <property type="match status" value="1"/>
</dbReference>
<dbReference type="InterPro" id="IPR017853">
    <property type="entry name" value="GH"/>
</dbReference>
<evidence type="ECO:0000313" key="12">
    <source>
        <dbReference type="EMBL" id="PSB29541.1"/>
    </source>
</evidence>
<feature type="active site" description="Proton donor" evidence="9">
    <location>
        <position position="167"/>
    </location>
</feature>
<dbReference type="AlphaFoldDB" id="A0A2T1EA04"/>
<evidence type="ECO:0000256" key="5">
    <source>
        <dbReference type="ARBA" id="ARBA00023001"/>
    </source>
</evidence>
<dbReference type="InterPro" id="IPR001360">
    <property type="entry name" value="Glyco_hydro_1"/>
</dbReference>
<keyword evidence="7 11" id="KW-0326">Glycosidase</keyword>
<comment type="similarity">
    <text evidence="2 11">Belongs to the glycosyl hydrolase 1 family.</text>
</comment>
<feature type="binding site" evidence="10">
    <location>
        <begin position="417"/>
        <end position="418"/>
    </location>
    <ligand>
        <name>substrate</name>
    </ligand>
</feature>
<evidence type="ECO:0000256" key="6">
    <source>
        <dbReference type="ARBA" id="ARBA00023277"/>
    </source>
</evidence>
<evidence type="ECO:0000256" key="3">
    <source>
        <dbReference type="ARBA" id="ARBA00012744"/>
    </source>
</evidence>
<evidence type="ECO:0000256" key="11">
    <source>
        <dbReference type="RuleBase" id="RU361175"/>
    </source>
</evidence>
<protein>
    <recommendedName>
        <fullName evidence="3 11">Beta-glucosidase</fullName>
        <ecNumber evidence="3 11">3.2.1.21</ecNumber>
    </recommendedName>
</protein>
<organism evidence="12 13">
    <name type="scientific">Stenomitos frigidus ULC18</name>
    <dbReference type="NCBI Taxonomy" id="2107698"/>
    <lineage>
        <taxon>Bacteria</taxon>
        <taxon>Bacillati</taxon>
        <taxon>Cyanobacteriota</taxon>
        <taxon>Cyanophyceae</taxon>
        <taxon>Leptolyngbyales</taxon>
        <taxon>Leptolyngbyaceae</taxon>
        <taxon>Stenomitos</taxon>
    </lineage>
</organism>
<dbReference type="InterPro" id="IPR033132">
    <property type="entry name" value="GH_1_N_CS"/>
</dbReference>
<dbReference type="Pfam" id="PF00232">
    <property type="entry name" value="Glyco_hydro_1"/>
    <property type="match status" value="1"/>
</dbReference>
<evidence type="ECO:0000313" key="13">
    <source>
        <dbReference type="Proteomes" id="UP000239576"/>
    </source>
</evidence>
<sequence>MTSYQFPENFLWGAATASYQIEGAAKEDGRKPSVWDTFSAKRGRTLNGDTGAIACDHYHLYESDVKLMAALGIKHYRFSIAWTRIIPDGRGAVNEAGVDFYRRLVDCLREHGITPHATLFHWDSPQALEDRYGSWRSREMAQDFAAYVTAVVSRLGDRITHWMTINEISCFTHLGYAVNADPPHAPGTRVKSRKEVWQTSHHAIVAHGLGCQAIRAASPVPCSIALVDNPAVTVPIAESPEHIAAAQKALPTCWANGGILYPVLTGAYSPALLEQLGHDAPTIQAGDLDTIHQPLDALGLNIYTGTYVRAADNPSGYECLDFRDSYPRLNMPWLWMLPEALYWGVRHVSETLGRPDLPVFITENGCAAQDTVDAQGEVIDLERIAYLRQNLKAAHRAVEDGYPLHGYFVWSLLDNFEWAWGYDRRFGITYIDYPTQQRTPKASFHWYAECIRQKRVV</sequence>
<dbReference type="OrthoDB" id="9765195at2"/>
<dbReference type="GO" id="GO:0030245">
    <property type="term" value="P:cellulose catabolic process"/>
    <property type="evidence" value="ECO:0007669"/>
    <property type="project" value="UniProtKB-KW"/>
</dbReference>
<evidence type="ECO:0000256" key="2">
    <source>
        <dbReference type="ARBA" id="ARBA00010838"/>
    </source>
</evidence>
<dbReference type="PROSITE" id="PS00653">
    <property type="entry name" value="GLYCOSYL_HYDROL_F1_2"/>
    <property type="match status" value="1"/>
</dbReference>
<proteinExistence type="inferred from homology"/>
<evidence type="ECO:0000256" key="7">
    <source>
        <dbReference type="ARBA" id="ARBA00023295"/>
    </source>
</evidence>
<feature type="active site" description="Nucleophile" evidence="9">
    <location>
        <position position="363"/>
    </location>
</feature>
<keyword evidence="6" id="KW-0119">Carbohydrate metabolism</keyword>
<evidence type="ECO:0000256" key="8">
    <source>
        <dbReference type="ARBA" id="ARBA00023326"/>
    </source>
</evidence>
<keyword evidence="8" id="KW-0624">Polysaccharide degradation</keyword>
<dbReference type="GO" id="GO:0005829">
    <property type="term" value="C:cytosol"/>
    <property type="evidence" value="ECO:0007669"/>
    <property type="project" value="TreeGrafter"/>
</dbReference>
<dbReference type="SUPFAM" id="SSF51445">
    <property type="entry name" value="(Trans)glycosidases"/>
    <property type="match status" value="1"/>
</dbReference>
<gene>
    <name evidence="12" type="ORF">C7B82_10980</name>
</gene>
<evidence type="ECO:0000256" key="9">
    <source>
        <dbReference type="PIRSR" id="PIRSR617736-1"/>
    </source>
</evidence>
<dbReference type="EC" id="3.2.1.21" evidence="3 11"/>
<feature type="binding site" evidence="10">
    <location>
        <position position="121"/>
    </location>
    <ligand>
        <name>substrate</name>
    </ligand>
</feature>
<dbReference type="Proteomes" id="UP000239576">
    <property type="component" value="Unassembled WGS sequence"/>
</dbReference>
<keyword evidence="13" id="KW-1185">Reference proteome</keyword>
<dbReference type="PANTHER" id="PTHR10353:SF36">
    <property type="entry name" value="LP05116P"/>
    <property type="match status" value="1"/>
</dbReference>
<evidence type="ECO:0000256" key="4">
    <source>
        <dbReference type="ARBA" id="ARBA00022801"/>
    </source>
</evidence>
<dbReference type="EMBL" id="PVWK01000061">
    <property type="protein sequence ID" value="PSB29541.1"/>
    <property type="molecule type" value="Genomic_DNA"/>
</dbReference>
<accession>A0A2T1EA04</accession>
<keyword evidence="5" id="KW-0136">Cellulose degradation</keyword>
<comment type="catalytic activity">
    <reaction evidence="1 11">
        <text>Hydrolysis of terminal, non-reducing beta-D-glucosyl residues with release of beta-D-glucose.</text>
        <dbReference type="EC" id="3.2.1.21"/>
    </reaction>
</comment>
<feature type="binding site" evidence="10">
    <location>
        <position position="410"/>
    </location>
    <ligand>
        <name>substrate</name>
    </ligand>
</feature>
<dbReference type="InterPro" id="IPR017736">
    <property type="entry name" value="Glyco_hydro_1_beta-glucosidase"/>
</dbReference>
<evidence type="ECO:0000256" key="1">
    <source>
        <dbReference type="ARBA" id="ARBA00000448"/>
    </source>
</evidence>
<comment type="caution">
    <text evidence="12">The sequence shown here is derived from an EMBL/GenBank/DDBJ whole genome shotgun (WGS) entry which is preliminary data.</text>
</comment>
<dbReference type="Gene3D" id="3.20.20.80">
    <property type="entry name" value="Glycosidases"/>
    <property type="match status" value="1"/>
</dbReference>
<feature type="binding site" evidence="10">
    <location>
        <position position="303"/>
    </location>
    <ligand>
        <name>substrate</name>
    </ligand>
</feature>
<reference evidence="13" key="1">
    <citation type="submission" date="2018-02" db="EMBL/GenBank/DDBJ databases">
        <authorList>
            <person name="Moore K."/>
            <person name="Momper L."/>
        </authorList>
    </citation>
    <scope>NUCLEOTIDE SEQUENCE [LARGE SCALE GENOMIC DNA]</scope>
    <source>
        <strain evidence="13">ULC18</strain>
    </source>
</reference>
<evidence type="ECO:0000256" key="10">
    <source>
        <dbReference type="PIRSR" id="PIRSR617736-2"/>
    </source>
</evidence>
<reference evidence="12 13" key="2">
    <citation type="submission" date="2018-03" db="EMBL/GenBank/DDBJ databases">
        <title>The ancient ancestry and fast evolution of plastids.</title>
        <authorList>
            <person name="Moore K.R."/>
            <person name="Magnabosco C."/>
            <person name="Momper L."/>
            <person name="Gold D.A."/>
            <person name="Bosak T."/>
            <person name="Fournier G.P."/>
        </authorList>
    </citation>
    <scope>NUCLEOTIDE SEQUENCE [LARGE SCALE GENOMIC DNA]</scope>
    <source>
        <strain evidence="12 13">ULC18</strain>
    </source>
</reference>
<dbReference type="RefSeq" id="WP_106256340.1">
    <property type="nucleotide sequence ID" value="NZ_CAWNSW010000012.1"/>
</dbReference>
<keyword evidence="4 11" id="KW-0378">Hydrolase</keyword>